<evidence type="ECO:0000313" key="3">
    <source>
        <dbReference type="Proteomes" id="UP001164286"/>
    </source>
</evidence>
<dbReference type="PANTHER" id="PTHR13847">
    <property type="entry name" value="SARCOSINE DEHYDROGENASE-RELATED"/>
    <property type="match status" value="1"/>
</dbReference>
<dbReference type="SUPFAM" id="SSF51905">
    <property type="entry name" value="FAD/NAD(P)-binding domain"/>
    <property type="match status" value="1"/>
</dbReference>
<proteinExistence type="predicted"/>
<dbReference type="PANTHER" id="PTHR13847:SF279">
    <property type="entry name" value="FAD DEPENDENT OXIDOREDUCTASE DOMAIN-CONTAINING PROTEIN-RELATED"/>
    <property type="match status" value="1"/>
</dbReference>
<reference evidence="2" key="1">
    <citation type="journal article" date="2022" name="G3 (Bethesda)">
        <title>High quality genome of the basidiomycete yeast Dioszegia hungarica PDD-24b-2 isolated from cloud water.</title>
        <authorList>
            <person name="Jarrige D."/>
            <person name="Haridas S."/>
            <person name="Bleykasten-Grosshans C."/>
            <person name="Joly M."/>
            <person name="Nadalig T."/>
            <person name="Sancelme M."/>
            <person name="Vuilleumier S."/>
            <person name="Grigoriev I.V."/>
            <person name="Amato P."/>
            <person name="Bringel F."/>
        </authorList>
    </citation>
    <scope>NUCLEOTIDE SEQUENCE</scope>
    <source>
        <strain evidence="2">PDD-24b-2</strain>
    </source>
</reference>
<dbReference type="GeneID" id="77728850"/>
<dbReference type="Gene3D" id="3.30.9.10">
    <property type="entry name" value="D-Amino Acid Oxidase, subunit A, domain 2"/>
    <property type="match status" value="1"/>
</dbReference>
<evidence type="ECO:0000259" key="1">
    <source>
        <dbReference type="Pfam" id="PF01266"/>
    </source>
</evidence>
<dbReference type="AlphaFoldDB" id="A0AA38HA04"/>
<dbReference type="EMBL" id="JAKWFO010000005">
    <property type="protein sequence ID" value="KAI9637133.1"/>
    <property type="molecule type" value="Genomic_DNA"/>
</dbReference>
<dbReference type="InterPro" id="IPR036188">
    <property type="entry name" value="FAD/NAD-bd_sf"/>
</dbReference>
<dbReference type="RefSeq" id="XP_052946910.1">
    <property type="nucleotide sequence ID" value="XM_053089645.1"/>
</dbReference>
<accession>A0AA38HA04</accession>
<dbReference type="Proteomes" id="UP001164286">
    <property type="component" value="Unassembled WGS sequence"/>
</dbReference>
<protein>
    <submittedName>
        <fullName evidence="2">FAD dependent oxidoreductase-domain-containing protein</fullName>
    </submittedName>
</protein>
<name>A0AA38HA04_9TREE</name>
<comment type="caution">
    <text evidence="2">The sequence shown here is derived from an EMBL/GenBank/DDBJ whole genome shotgun (WGS) entry which is preliminary data.</text>
</comment>
<evidence type="ECO:0000313" key="2">
    <source>
        <dbReference type="EMBL" id="KAI9637133.1"/>
    </source>
</evidence>
<keyword evidence="3" id="KW-1185">Reference proteome</keyword>
<gene>
    <name evidence="2" type="ORF">MKK02DRAFT_37409</name>
</gene>
<dbReference type="Gene3D" id="3.50.50.60">
    <property type="entry name" value="FAD/NAD(P)-binding domain"/>
    <property type="match status" value="1"/>
</dbReference>
<dbReference type="GO" id="GO:0005737">
    <property type="term" value="C:cytoplasm"/>
    <property type="evidence" value="ECO:0007669"/>
    <property type="project" value="TreeGrafter"/>
</dbReference>
<feature type="domain" description="FAD dependent oxidoreductase" evidence="1">
    <location>
        <begin position="39"/>
        <end position="430"/>
    </location>
</feature>
<organism evidence="2 3">
    <name type="scientific">Dioszegia hungarica</name>
    <dbReference type="NCBI Taxonomy" id="4972"/>
    <lineage>
        <taxon>Eukaryota</taxon>
        <taxon>Fungi</taxon>
        <taxon>Dikarya</taxon>
        <taxon>Basidiomycota</taxon>
        <taxon>Agaricomycotina</taxon>
        <taxon>Tremellomycetes</taxon>
        <taxon>Tremellales</taxon>
        <taxon>Bulleribasidiaceae</taxon>
        <taxon>Dioszegia</taxon>
    </lineage>
</organism>
<dbReference type="Pfam" id="PF01266">
    <property type="entry name" value="DAO"/>
    <property type="match status" value="1"/>
</dbReference>
<sequence>MSEGKLLPVANRTESFWLTERDPELKAARTTPDLPSSADVVIIGSGLTGAMMGYHIMKKAQKEGKQLKVVMLEADECCGSATARNGGHCKPVTFIGYRSEAKKHGAAVANHLLTFEEAALGLYADVVRKEDIDCDLHVTRAIDVFYRKEDAQSAKLDLEARAAAFPDATRAGDIRLVEDPKVLEQMAGVTGTAMGASYPAGHLWPYKLATSLIRIAIRDGMSIQTYTPALSMEAAGAKWTVITARGKIAAGKVIVATNAYTSSVLPEFKPLIIPVRGAACSITPPPSHSAAGIPGPFRYSYGFRHAQGQIDYMIPRQGRGRVPGVGDTSLILGGAKGVYLGHLDRWYNNKHDNEIIPGTKEYFEGYMSDHFAGWRKGEGSVDHVWSGVLGYSSDLLPLVGEHPDRPGVYVIAGFTGHGMPRIPGCSDALSTLVLSDSQSAQKTFETALPKPYWLTRERLESKTNAIKAAMGQGEGVSAARETNDEVNMLAQAVKAKL</sequence>
<dbReference type="InterPro" id="IPR006076">
    <property type="entry name" value="FAD-dep_OxRdtase"/>
</dbReference>